<comment type="catalytic activity">
    <reaction evidence="9">
        <text>L-threonyl-[protein] + ATP = O-phospho-L-threonyl-[protein] + ADP + H(+)</text>
        <dbReference type="Rhea" id="RHEA:46608"/>
        <dbReference type="Rhea" id="RHEA-COMP:11060"/>
        <dbReference type="Rhea" id="RHEA-COMP:11605"/>
        <dbReference type="ChEBI" id="CHEBI:15378"/>
        <dbReference type="ChEBI" id="CHEBI:30013"/>
        <dbReference type="ChEBI" id="CHEBI:30616"/>
        <dbReference type="ChEBI" id="CHEBI:61977"/>
        <dbReference type="ChEBI" id="CHEBI:456216"/>
        <dbReference type="EC" id="2.7.11.1"/>
    </reaction>
</comment>
<evidence type="ECO:0000256" key="10">
    <source>
        <dbReference type="ARBA" id="ARBA00048679"/>
    </source>
</evidence>
<feature type="compositionally biased region" description="Polar residues" evidence="11">
    <location>
        <begin position="124"/>
        <end position="133"/>
    </location>
</feature>
<feature type="region of interest" description="Disordered" evidence="11">
    <location>
        <begin position="108"/>
        <end position="147"/>
    </location>
</feature>
<evidence type="ECO:0000256" key="7">
    <source>
        <dbReference type="ARBA" id="ARBA00022777"/>
    </source>
</evidence>
<evidence type="ECO:0000256" key="6">
    <source>
        <dbReference type="ARBA" id="ARBA00022741"/>
    </source>
</evidence>
<keyword evidence="5" id="KW-0808">Transferase</keyword>
<dbReference type="EC" id="2.7.11.1" evidence="2"/>
<dbReference type="InterPro" id="IPR001245">
    <property type="entry name" value="Ser-Thr/Tyr_kinase_cat_dom"/>
</dbReference>
<dbReference type="PROSITE" id="PS50011">
    <property type="entry name" value="PROTEIN_KINASE_DOM"/>
    <property type="match status" value="1"/>
</dbReference>
<dbReference type="PROSITE" id="PS51671">
    <property type="entry name" value="ACT"/>
    <property type="match status" value="1"/>
</dbReference>
<gene>
    <name evidence="14" type="ORF">NE237_022204</name>
</gene>
<evidence type="ECO:0000256" key="9">
    <source>
        <dbReference type="ARBA" id="ARBA00047899"/>
    </source>
</evidence>
<evidence type="ECO:0000259" key="12">
    <source>
        <dbReference type="PROSITE" id="PS50011"/>
    </source>
</evidence>
<dbReference type="InterPro" id="IPR051681">
    <property type="entry name" value="Ser/Thr_Kinases-Pseudokinases"/>
</dbReference>
<evidence type="ECO:0000259" key="13">
    <source>
        <dbReference type="PROSITE" id="PS51671"/>
    </source>
</evidence>
<dbReference type="Gene3D" id="1.10.510.10">
    <property type="entry name" value="Transferase(Phosphotransferase) domain 1"/>
    <property type="match status" value="1"/>
</dbReference>
<keyword evidence="6" id="KW-0547">Nucleotide-binding</keyword>
<proteinExistence type="inferred from homology"/>
<dbReference type="Proteomes" id="UP001141806">
    <property type="component" value="Unassembled WGS sequence"/>
</dbReference>
<reference evidence="14" key="1">
    <citation type="journal article" date="2023" name="Plant J.">
        <title>The genome of the king protea, Protea cynaroides.</title>
        <authorList>
            <person name="Chang J."/>
            <person name="Duong T.A."/>
            <person name="Schoeman C."/>
            <person name="Ma X."/>
            <person name="Roodt D."/>
            <person name="Barker N."/>
            <person name="Li Z."/>
            <person name="Van de Peer Y."/>
            <person name="Mizrachi E."/>
        </authorList>
    </citation>
    <scope>NUCLEOTIDE SEQUENCE</scope>
    <source>
        <tissue evidence="14">Young leaves</tissue>
    </source>
</reference>
<keyword evidence="7" id="KW-0418">Kinase</keyword>
<dbReference type="InterPro" id="IPR000719">
    <property type="entry name" value="Prot_kinase_dom"/>
</dbReference>
<dbReference type="InterPro" id="IPR011009">
    <property type="entry name" value="Kinase-like_dom_sf"/>
</dbReference>
<dbReference type="PROSITE" id="PS00108">
    <property type="entry name" value="PROTEIN_KINASE_ST"/>
    <property type="match status" value="1"/>
</dbReference>
<dbReference type="Gene3D" id="3.30.70.260">
    <property type="match status" value="1"/>
</dbReference>
<dbReference type="Gene3D" id="3.30.200.20">
    <property type="entry name" value="Phosphorylase Kinase, domain 1"/>
    <property type="match status" value="1"/>
</dbReference>
<protein>
    <recommendedName>
        <fullName evidence="2">non-specific serine/threonine protein kinase</fullName>
        <ecNumber evidence="2">2.7.11.1</ecNumber>
    </recommendedName>
</protein>
<dbReference type="AlphaFoldDB" id="A0A9Q0HAI0"/>
<dbReference type="InterPro" id="IPR002912">
    <property type="entry name" value="ACT_dom"/>
</dbReference>
<dbReference type="GO" id="GO:0004674">
    <property type="term" value="F:protein serine/threonine kinase activity"/>
    <property type="evidence" value="ECO:0007669"/>
    <property type="project" value="UniProtKB-KW"/>
</dbReference>
<evidence type="ECO:0000256" key="4">
    <source>
        <dbReference type="ARBA" id="ARBA00022553"/>
    </source>
</evidence>
<keyword evidence="8" id="KW-0067">ATP-binding</keyword>
<dbReference type="PANTHER" id="PTHR44329:SF128">
    <property type="entry name" value="SERINE_THREONINE-PROTEIN KINASE STY46"/>
    <property type="match status" value="1"/>
</dbReference>
<dbReference type="Pfam" id="PF07714">
    <property type="entry name" value="PK_Tyr_Ser-Thr"/>
    <property type="match status" value="1"/>
</dbReference>
<evidence type="ECO:0000256" key="5">
    <source>
        <dbReference type="ARBA" id="ARBA00022679"/>
    </source>
</evidence>
<dbReference type="CDD" id="cd13999">
    <property type="entry name" value="STKc_MAP3K-like"/>
    <property type="match status" value="1"/>
</dbReference>
<dbReference type="Pfam" id="PF01842">
    <property type="entry name" value="ACT"/>
    <property type="match status" value="1"/>
</dbReference>
<evidence type="ECO:0000256" key="11">
    <source>
        <dbReference type="SAM" id="MobiDB-lite"/>
    </source>
</evidence>
<dbReference type="CDD" id="cd04928">
    <property type="entry name" value="ACT_TyrKc"/>
    <property type="match status" value="1"/>
</dbReference>
<evidence type="ECO:0000256" key="8">
    <source>
        <dbReference type="ARBA" id="ARBA00022840"/>
    </source>
</evidence>
<keyword evidence="15" id="KW-1185">Reference proteome</keyword>
<name>A0A9Q0HAI0_9MAGN</name>
<accession>A0A9Q0HAI0</accession>
<keyword evidence="4" id="KW-0597">Phosphoprotein</keyword>
<comment type="similarity">
    <text evidence="1">Belongs to the protein kinase superfamily. TKL Ser/Thr protein kinase family. RAF subfamily.</text>
</comment>
<evidence type="ECO:0000256" key="2">
    <source>
        <dbReference type="ARBA" id="ARBA00012513"/>
    </source>
</evidence>
<comment type="catalytic activity">
    <reaction evidence="10">
        <text>L-seryl-[protein] + ATP = O-phospho-L-seryl-[protein] + ADP + H(+)</text>
        <dbReference type="Rhea" id="RHEA:17989"/>
        <dbReference type="Rhea" id="RHEA-COMP:9863"/>
        <dbReference type="Rhea" id="RHEA-COMP:11604"/>
        <dbReference type="ChEBI" id="CHEBI:15378"/>
        <dbReference type="ChEBI" id="CHEBI:29999"/>
        <dbReference type="ChEBI" id="CHEBI:30616"/>
        <dbReference type="ChEBI" id="CHEBI:83421"/>
        <dbReference type="ChEBI" id="CHEBI:456216"/>
        <dbReference type="EC" id="2.7.11.1"/>
    </reaction>
</comment>
<dbReference type="SUPFAM" id="SSF56112">
    <property type="entry name" value="Protein kinase-like (PK-like)"/>
    <property type="match status" value="1"/>
</dbReference>
<evidence type="ECO:0000313" key="15">
    <source>
        <dbReference type="Proteomes" id="UP001141806"/>
    </source>
</evidence>
<sequence>MTMDDNESCSSRAVESPATHPRQQRQKFEVYNEVLRRLKEFNHEEANVPGFDDDLWSHFNRLPTRYALDVNAERAEDVLTHKRLLLQAHDPDERPAFEVRLVQVMPNGSSVDSIHSSSSRDEGAQSSSNQLIRQSIHPPPAFGSSPNLESLALEANRSQMEDGDSAVNDNLQFCRPMHEVTFSTEDKPKLLSQLTSLLAELGLNIHEAHAFSTIDGYSLDVFVVDGWPYEETEKLKHALEKEILKIEKQSWLRPHTLSSVSQHGQTGSDPIPDHVKIPTDGTDVWEIDIRLLNFENKVASGSYGDLYKGTYYSQEVAIKVLKPERVNEDMQREFAQEVYIMRKVRHKNVVQFIGACTQPPTLCIVTEFMSGGSVYDFLHKQKGVFKLPSLLKVAIDVSKGMNYLHQNNIIHRDLKAANLLMDENEVVKVADFGVARVQTQTGVMTAETGTYRWMAPEIIEHKPYDHKADVFSYGIVLWELLTGKIPYEFLTPLQAAVGVVQKGLRPTIPKNTHPKLVELLERCWQQDPSLRPDFSEIIEFLQQIPKEVGDDEKKSGGFFSVLKRAHH</sequence>
<feature type="region of interest" description="Disordered" evidence="11">
    <location>
        <begin position="1"/>
        <end position="26"/>
    </location>
</feature>
<dbReference type="SUPFAM" id="SSF55021">
    <property type="entry name" value="ACT-like"/>
    <property type="match status" value="1"/>
</dbReference>
<dbReference type="FunFam" id="3.30.200.20:FF:000060">
    <property type="entry name" value="Serine/threonine-protein kinase isoform 1"/>
    <property type="match status" value="1"/>
</dbReference>
<comment type="caution">
    <text evidence="14">The sequence shown here is derived from an EMBL/GenBank/DDBJ whole genome shotgun (WGS) entry which is preliminary data.</text>
</comment>
<evidence type="ECO:0000313" key="14">
    <source>
        <dbReference type="EMBL" id="KAJ4962265.1"/>
    </source>
</evidence>
<dbReference type="GO" id="GO:0005524">
    <property type="term" value="F:ATP binding"/>
    <property type="evidence" value="ECO:0007669"/>
    <property type="project" value="UniProtKB-KW"/>
</dbReference>
<dbReference type="FunFam" id="1.10.510.10:FF:000316">
    <property type="entry name" value="serine/threonine-protein kinase HT1"/>
    <property type="match status" value="1"/>
</dbReference>
<dbReference type="InterPro" id="IPR045865">
    <property type="entry name" value="ACT-like_dom_sf"/>
</dbReference>
<organism evidence="14 15">
    <name type="scientific">Protea cynaroides</name>
    <dbReference type="NCBI Taxonomy" id="273540"/>
    <lineage>
        <taxon>Eukaryota</taxon>
        <taxon>Viridiplantae</taxon>
        <taxon>Streptophyta</taxon>
        <taxon>Embryophyta</taxon>
        <taxon>Tracheophyta</taxon>
        <taxon>Spermatophyta</taxon>
        <taxon>Magnoliopsida</taxon>
        <taxon>Proteales</taxon>
        <taxon>Proteaceae</taxon>
        <taxon>Protea</taxon>
    </lineage>
</organism>
<dbReference type="PANTHER" id="PTHR44329">
    <property type="entry name" value="SERINE/THREONINE-PROTEIN KINASE TNNI3K-RELATED"/>
    <property type="match status" value="1"/>
</dbReference>
<dbReference type="SMART" id="SM00220">
    <property type="entry name" value="S_TKc"/>
    <property type="match status" value="1"/>
</dbReference>
<dbReference type="OrthoDB" id="4062651at2759"/>
<evidence type="ECO:0000256" key="3">
    <source>
        <dbReference type="ARBA" id="ARBA00022527"/>
    </source>
</evidence>
<dbReference type="EMBL" id="JAMYWD010000008">
    <property type="protein sequence ID" value="KAJ4962265.1"/>
    <property type="molecule type" value="Genomic_DNA"/>
</dbReference>
<evidence type="ECO:0000256" key="1">
    <source>
        <dbReference type="ARBA" id="ARBA00010507"/>
    </source>
</evidence>
<keyword evidence="3" id="KW-0723">Serine/threonine-protein kinase</keyword>
<dbReference type="InterPro" id="IPR008271">
    <property type="entry name" value="Ser/Thr_kinase_AS"/>
</dbReference>
<feature type="domain" description="ACT" evidence="13">
    <location>
        <begin position="179"/>
        <end position="254"/>
    </location>
</feature>
<feature type="domain" description="Protein kinase" evidence="12">
    <location>
        <begin position="292"/>
        <end position="541"/>
    </location>
</feature>
<dbReference type="PRINTS" id="PR00109">
    <property type="entry name" value="TYRKINASE"/>
</dbReference>